<dbReference type="GO" id="GO:0022857">
    <property type="term" value="F:transmembrane transporter activity"/>
    <property type="evidence" value="ECO:0007669"/>
    <property type="project" value="InterPro"/>
</dbReference>
<evidence type="ECO:0008006" key="7">
    <source>
        <dbReference type="Google" id="ProtNLM"/>
    </source>
</evidence>
<gene>
    <name evidence="5" type="ORF">VN97_g11772</name>
</gene>
<feature type="transmembrane region" description="Helical" evidence="4">
    <location>
        <begin position="177"/>
        <end position="196"/>
    </location>
</feature>
<evidence type="ECO:0000256" key="2">
    <source>
        <dbReference type="ARBA" id="ARBA00006727"/>
    </source>
</evidence>
<dbReference type="GO" id="GO:0016020">
    <property type="term" value="C:membrane"/>
    <property type="evidence" value="ECO:0007669"/>
    <property type="project" value="UniProtKB-SubCell"/>
</dbReference>
<feature type="transmembrane region" description="Helical" evidence="4">
    <location>
        <begin position="248"/>
        <end position="270"/>
    </location>
</feature>
<dbReference type="Pfam" id="PF07690">
    <property type="entry name" value="MFS_1"/>
    <property type="match status" value="2"/>
</dbReference>
<evidence type="ECO:0000256" key="4">
    <source>
        <dbReference type="SAM" id="Phobius"/>
    </source>
</evidence>
<evidence type="ECO:0000313" key="6">
    <source>
        <dbReference type="Proteomes" id="UP001227192"/>
    </source>
</evidence>
<accession>A0AAI9X359</accession>
<comment type="similarity">
    <text evidence="2">Belongs to the major facilitator superfamily. Monocarboxylate porter (TC 2.A.1.13) family.</text>
</comment>
<comment type="caution">
    <text evidence="5">The sequence shown here is derived from an EMBL/GenBank/DDBJ whole genome shotgun (WGS) entry which is preliminary data.</text>
</comment>
<feature type="region of interest" description="Disordered" evidence="3">
    <location>
        <begin position="1"/>
        <end position="26"/>
    </location>
</feature>
<dbReference type="AlphaFoldDB" id="A0AAI9X359"/>
<evidence type="ECO:0000313" key="5">
    <source>
        <dbReference type="EMBL" id="KAJ9481694.1"/>
    </source>
</evidence>
<feature type="transmembrane region" description="Helical" evidence="4">
    <location>
        <begin position="341"/>
        <end position="359"/>
    </location>
</feature>
<dbReference type="SUPFAM" id="SSF103473">
    <property type="entry name" value="MFS general substrate transporter"/>
    <property type="match status" value="1"/>
</dbReference>
<reference evidence="5" key="1">
    <citation type="submission" date="2015-06" db="EMBL/GenBank/DDBJ databases">
        <authorList>
            <person name="Nguyen H."/>
        </authorList>
    </citation>
    <scope>NUCLEOTIDE SEQUENCE</scope>
    <source>
        <strain evidence="5">DAOM 180753</strain>
    </source>
</reference>
<name>A0AAI9X359_PENTH</name>
<dbReference type="InterPro" id="IPR036259">
    <property type="entry name" value="MFS_trans_sf"/>
</dbReference>
<keyword evidence="4" id="KW-1133">Transmembrane helix</keyword>
<feature type="transmembrane region" description="Helical" evidence="4">
    <location>
        <begin position="419"/>
        <end position="441"/>
    </location>
</feature>
<feature type="transmembrane region" description="Helical" evidence="4">
    <location>
        <begin position="119"/>
        <end position="138"/>
    </location>
</feature>
<feature type="transmembrane region" description="Helical" evidence="4">
    <location>
        <begin position="48"/>
        <end position="76"/>
    </location>
</feature>
<feature type="transmembrane region" description="Helical" evidence="4">
    <location>
        <begin position="208"/>
        <end position="228"/>
    </location>
</feature>
<dbReference type="Proteomes" id="UP001227192">
    <property type="component" value="Unassembled WGS sequence"/>
</dbReference>
<keyword evidence="4" id="KW-0472">Membrane</keyword>
<keyword evidence="4" id="KW-0812">Transmembrane</keyword>
<dbReference type="InterPro" id="IPR011701">
    <property type="entry name" value="MFS"/>
</dbReference>
<dbReference type="Gene3D" id="1.20.1250.20">
    <property type="entry name" value="MFS general substrate transporter like domains"/>
    <property type="match status" value="2"/>
</dbReference>
<comment type="subcellular location">
    <subcellularLocation>
        <location evidence="1">Membrane</location>
        <topology evidence="1">Multi-pass membrane protein</topology>
    </subcellularLocation>
</comment>
<organism evidence="5 6">
    <name type="scientific">Penicillium thymicola</name>
    <dbReference type="NCBI Taxonomy" id="293382"/>
    <lineage>
        <taxon>Eukaryota</taxon>
        <taxon>Fungi</taxon>
        <taxon>Dikarya</taxon>
        <taxon>Ascomycota</taxon>
        <taxon>Pezizomycotina</taxon>
        <taxon>Eurotiomycetes</taxon>
        <taxon>Eurotiomycetidae</taxon>
        <taxon>Eurotiales</taxon>
        <taxon>Aspergillaceae</taxon>
        <taxon>Penicillium</taxon>
    </lineage>
</organism>
<evidence type="ECO:0000256" key="3">
    <source>
        <dbReference type="SAM" id="MobiDB-lite"/>
    </source>
</evidence>
<feature type="transmembrane region" description="Helical" evidence="4">
    <location>
        <begin position="88"/>
        <end position="107"/>
    </location>
</feature>
<evidence type="ECO:0000256" key="1">
    <source>
        <dbReference type="ARBA" id="ARBA00004141"/>
    </source>
</evidence>
<dbReference type="InterPro" id="IPR050327">
    <property type="entry name" value="Proton-linked_MCT"/>
</dbReference>
<reference evidence="5" key="2">
    <citation type="journal article" date="2016" name="Fungal Biol.">
        <title>Ochratoxin A production by Penicillium thymicola.</title>
        <authorList>
            <person name="Nguyen H.D.T."/>
            <person name="McMullin D.R."/>
            <person name="Ponomareva E."/>
            <person name="Riley R."/>
            <person name="Pomraning K.R."/>
            <person name="Baker S.E."/>
            <person name="Seifert K.A."/>
        </authorList>
    </citation>
    <scope>NUCLEOTIDE SEQUENCE</scope>
    <source>
        <strain evidence="5">DAOM 180753</strain>
    </source>
</reference>
<dbReference type="PANTHER" id="PTHR11360:SF287">
    <property type="entry name" value="MFS MONOCARBOXYLATE TRANSPORTER"/>
    <property type="match status" value="1"/>
</dbReference>
<keyword evidence="6" id="KW-1185">Reference proteome</keyword>
<dbReference type="EMBL" id="LACB01000703">
    <property type="protein sequence ID" value="KAJ9481694.1"/>
    <property type="molecule type" value="Genomic_DNA"/>
</dbReference>
<dbReference type="PANTHER" id="PTHR11360">
    <property type="entry name" value="MONOCARBOXYLATE TRANSPORTER"/>
    <property type="match status" value="1"/>
</dbReference>
<sequence>MEEVTAPHSTNEPEKELQTPTDGSRGGADMSNVHYGTQLPPMDSGMNVWLFLAACFVMEALVWGFAFTFGVFQAYYSDISQFKDSGNIAVVGTCAMGIMYLDLPLVFAAYRQWPRYQRFGCALGVLLMCAALGLSSLATNTNHLIVTQGIFYALGGSIAYAPCILLMEEWFDRRKGLAFGVMWAGTGIGGVVLPIVMEQLLGKYGFRITLRGFAVVLFILTAPLVYFVKPRVPIADNRPSPPAPNFRFMFTFTFAIFEFCNTVEALGFFLPSIYLPTYAGMIGASTSLQALTVILFNLASVVGCVLMGAIIDKLDVTLCILISTLGSSIGVFLIWGFSTSLVPLLIFSIVYGLFAGSYTSTWPGIMREVVHNKPSAESSMVFACLAAGRGVGNLVSGPLSESLLKGLPWEGNAGYGYGSGYGTLIAFTGVTGVVGGGSYAARHTKESAKTYNSEDSLVVTHPTTKSPACGLCAVNSWVGVPRVRNG</sequence>
<protein>
    <recommendedName>
        <fullName evidence="7">Major facilitator superfamily (MFS) profile domain-containing protein</fullName>
    </recommendedName>
</protein>
<feature type="transmembrane region" description="Helical" evidence="4">
    <location>
        <begin position="144"/>
        <end position="165"/>
    </location>
</feature>
<proteinExistence type="inferred from homology"/>
<feature type="transmembrane region" description="Helical" evidence="4">
    <location>
        <begin position="290"/>
        <end position="311"/>
    </location>
</feature>